<evidence type="ECO:0000259" key="3">
    <source>
        <dbReference type="PROSITE" id="PS50075"/>
    </source>
</evidence>
<dbReference type="InterPro" id="IPR009081">
    <property type="entry name" value="PP-bd_ACP"/>
</dbReference>
<keyword evidence="2" id="KW-0597">Phosphoprotein</keyword>
<gene>
    <name evidence="4" type="ORF">Asd1617_00669</name>
</gene>
<dbReference type="SMART" id="SM00824">
    <property type="entry name" value="PKS_TE"/>
    <property type="match status" value="1"/>
</dbReference>
<dbReference type="Pfam" id="PF00975">
    <property type="entry name" value="Thioesterase"/>
    <property type="match status" value="1"/>
</dbReference>
<dbReference type="InterPro" id="IPR036736">
    <property type="entry name" value="ACP-like_sf"/>
</dbReference>
<protein>
    <recommendedName>
        <fullName evidence="3">Carrier domain-containing protein</fullName>
    </recommendedName>
</protein>
<evidence type="ECO:0000313" key="5">
    <source>
        <dbReference type="Proteomes" id="UP000031647"/>
    </source>
</evidence>
<dbReference type="SUPFAM" id="SSF53474">
    <property type="entry name" value="alpha/beta-Hydrolases"/>
    <property type="match status" value="1"/>
</dbReference>
<dbReference type="AlphaFoldDB" id="A0A0A6ZPG1"/>
<dbReference type="Proteomes" id="UP000031647">
    <property type="component" value="Chromosome"/>
</dbReference>
<organism evidence="4 5">
    <name type="scientific">Shigella dysenteriae 1617</name>
    <dbReference type="NCBI Taxonomy" id="754093"/>
    <lineage>
        <taxon>Bacteria</taxon>
        <taxon>Pseudomonadati</taxon>
        <taxon>Pseudomonadota</taxon>
        <taxon>Gammaproteobacteria</taxon>
        <taxon>Enterobacterales</taxon>
        <taxon>Enterobacteriaceae</taxon>
        <taxon>Shigella</taxon>
    </lineage>
</organism>
<evidence type="ECO:0000256" key="1">
    <source>
        <dbReference type="ARBA" id="ARBA00022450"/>
    </source>
</evidence>
<dbReference type="EMBL" id="CP006736">
    <property type="protein sequence ID" value="AHA63496.1"/>
    <property type="molecule type" value="Genomic_DNA"/>
</dbReference>
<dbReference type="InterPro" id="IPR020802">
    <property type="entry name" value="TesA-like"/>
</dbReference>
<dbReference type="SUPFAM" id="SSF47336">
    <property type="entry name" value="ACP-like"/>
    <property type="match status" value="1"/>
</dbReference>
<sequence>MQDVDADFFALGGHSLLAMKLAAQLSRQVARQVTPGQVMVASTVAKLATIIDGEEDSSRRMGFETILPLREGNGPTLFCFHPASGFAWQFSVLSRYLDPLWSIIGIQSPRPHGPMQTATNLDEVCEAHLATLLEQQPHGLYYLLGYSLGGTLAQGIAARLRARGEQVAFLGLLDTWPPETQNWQEKEANGLDPEVLAEINREREAFLAAQQGSTSTELFTTIEGNYADAVRLLTTAHSVPFDGKATLFVAERTLQEGMSPERAWSPWIAELDIYRQDCAHVDIISPGAFEKIGPIIRATLNR</sequence>
<reference evidence="4 5" key="1">
    <citation type="submission" date="2013-09" db="EMBL/GenBank/DDBJ databases">
        <title>Comparative genomics of Sd1617 to representative strains in evaluating its pathogenesis.</title>
        <authorList>
            <person name="Aksomboon Vongsawan A."/>
            <person name="Kapatral V."/>
            <person name="Vaisvil B."/>
            <person name="Serichantalergs O."/>
            <person name="Hale T.L."/>
            <person name="Mason C.J."/>
        </authorList>
    </citation>
    <scope>NUCLEOTIDE SEQUENCE [LARGE SCALE GENOMIC DNA]</scope>
    <source>
        <strain evidence="4 5">1617</strain>
    </source>
</reference>
<dbReference type="KEGG" id="sdz:Asd1617_00669"/>
<evidence type="ECO:0000256" key="2">
    <source>
        <dbReference type="ARBA" id="ARBA00022553"/>
    </source>
</evidence>
<dbReference type="PATRIC" id="fig|754093.4.peg.657"/>
<dbReference type="PROSITE" id="PS50075">
    <property type="entry name" value="CARRIER"/>
    <property type="match status" value="1"/>
</dbReference>
<evidence type="ECO:0000313" key="4">
    <source>
        <dbReference type="EMBL" id="AHA63496.1"/>
    </source>
</evidence>
<dbReference type="PROSITE" id="PS00012">
    <property type="entry name" value="PHOSPHOPANTETHEINE"/>
    <property type="match status" value="1"/>
</dbReference>
<name>A0A0A6ZPG1_SHIDY</name>
<dbReference type="HOGENOM" id="CLU_870918_0_0_6"/>
<dbReference type="FunFam" id="3.40.50.1820:FF:000142">
    <property type="entry name" value="Enterobactin synthetase component F"/>
    <property type="match status" value="1"/>
</dbReference>
<accession>A0A0A6ZPG1</accession>
<dbReference type="Gene3D" id="3.40.50.1820">
    <property type="entry name" value="alpha/beta hydrolase"/>
    <property type="match status" value="1"/>
</dbReference>
<dbReference type="InterPro" id="IPR006162">
    <property type="entry name" value="Ppantetheine_attach_site"/>
</dbReference>
<dbReference type="Pfam" id="PF00550">
    <property type="entry name" value="PP-binding"/>
    <property type="match status" value="1"/>
</dbReference>
<dbReference type="InterPro" id="IPR029058">
    <property type="entry name" value="AB_hydrolase_fold"/>
</dbReference>
<dbReference type="InterPro" id="IPR001031">
    <property type="entry name" value="Thioesterase"/>
</dbReference>
<proteinExistence type="predicted"/>
<keyword evidence="1" id="KW-0596">Phosphopantetheine</keyword>
<feature type="domain" description="Carrier" evidence="3">
    <location>
        <begin position="1"/>
        <end position="55"/>
    </location>
</feature>